<keyword evidence="4" id="KW-1185">Reference proteome</keyword>
<dbReference type="InterPro" id="IPR007685">
    <property type="entry name" value="RelA_SpoT"/>
</dbReference>
<dbReference type="Proteomes" id="UP001153387">
    <property type="component" value="Unassembled WGS sequence"/>
</dbReference>
<evidence type="ECO:0000259" key="2">
    <source>
        <dbReference type="SMART" id="SM00954"/>
    </source>
</evidence>
<comment type="pathway">
    <text evidence="1">Purine metabolism; ppGpp biosynthesis; ppGpp from GTP: step 1/2.</text>
</comment>
<dbReference type="SMART" id="SM00954">
    <property type="entry name" value="RelA_SpoT"/>
    <property type="match status" value="1"/>
</dbReference>
<dbReference type="InterPro" id="IPR043519">
    <property type="entry name" value="NT_sf"/>
</dbReference>
<comment type="caution">
    <text evidence="3">The sequence shown here is derived from an EMBL/GenBank/DDBJ whole genome shotgun (WGS) entry which is preliminary data.</text>
</comment>
<accession>A0A9X4KD52</accession>
<name>A0A9X4KD52_9BACL</name>
<dbReference type="EMBL" id="JAPDHZ010000002">
    <property type="protein sequence ID" value="MDG0789837.1"/>
    <property type="molecule type" value="Genomic_DNA"/>
</dbReference>
<evidence type="ECO:0000256" key="1">
    <source>
        <dbReference type="ARBA" id="ARBA00004976"/>
    </source>
</evidence>
<protein>
    <submittedName>
        <fullName evidence="3">GTP pyrophosphokinase family protein</fullName>
    </submittedName>
</protein>
<dbReference type="InterPro" id="IPR052366">
    <property type="entry name" value="GTP_Pyrophosphokinase"/>
</dbReference>
<feature type="domain" description="RelA/SpoT" evidence="2">
    <location>
        <begin position="50"/>
        <end position="173"/>
    </location>
</feature>
<evidence type="ECO:0000313" key="3">
    <source>
        <dbReference type="EMBL" id="MDG0789837.1"/>
    </source>
</evidence>
<sequence>MAIDPSSMREWGKMLLTYKFALDEVSTKLNILNEELHFIQNYNPIEHMKTRIKSPESIRDKLIRKGLAVTIDNAVNHIRDISGIRVICSFSTDIYRMYEMISKQQDVTVLEVKDYVANPKPNGYQSLHLIILVPVFLTDRMEQVPVEIQIRTIAMDFWASLEHKIYYKFNAQVPHEIGLQLKDTADLIASLDKRMFALNEEVQKYRLDE</sequence>
<dbReference type="SUPFAM" id="SSF81301">
    <property type="entry name" value="Nucleotidyltransferase"/>
    <property type="match status" value="1"/>
</dbReference>
<dbReference type="Gene3D" id="3.30.460.10">
    <property type="entry name" value="Beta Polymerase, domain 2"/>
    <property type="match status" value="1"/>
</dbReference>
<dbReference type="PANTHER" id="PTHR47837">
    <property type="entry name" value="GTP PYROPHOSPHOKINASE YJBM"/>
    <property type="match status" value="1"/>
</dbReference>
<reference evidence="3 4" key="1">
    <citation type="submission" date="2022-10" db="EMBL/GenBank/DDBJ databases">
        <title>Comparative genomic analysis of Cohnella hashimotonis sp. nov., isolated from the International Space Station.</title>
        <authorList>
            <person name="Simpson A."/>
            <person name="Venkateswaran K."/>
        </authorList>
    </citation>
    <scope>NUCLEOTIDE SEQUENCE [LARGE SCALE GENOMIC DNA]</scope>
    <source>
        <strain evidence="3 4">DSM 18997</strain>
    </source>
</reference>
<dbReference type="RefSeq" id="WP_277563728.1">
    <property type="nucleotide sequence ID" value="NZ_JAPDHZ010000002.1"/>
</dbReference>
<evidence type="ECO:0000313" key="4">
    <source>
        <dbReference type="Proteomes" id="UP001153387"/>
    </source>
</evidence>
<gene>
    <name evidence="3" type="ORF">OMP38_02480</name>
</gene>
<organism evidence="3 4">
    <name type="scientific">Cohnella ginsengisoli</name>
    <dbReference type="NCBI Taxonomy" id="425004"/>
    <lineage>
        <taxon>Bacteria</taxon>
        <taxon>Bacillati</taxon>
        <taxon>Bacillota</taxon>
        <taxon>Bacilli</taxon>
        <taxon>Bacillales</taxon>
        <taxon>Paenibacillaceae</taxon>
        <taxon>Cohnella</taxon>
    </lineage>
</organism>
<dbReference type="Pfam" id="PF04607">
    <property type="entry name" value="RelA_SpoT"/>
    <property type="match status" value="1"/>
</dbReference>
<dbReference type="GO" id="GO:0015969">
    <property type="term" value="P:guanosine tetraphosphate metabolic process"/>
    <property type="evidence" value="ECO:0007669"/>
    <property type="project" value="InterPro"/>
</dbReference>
<proteinExistence type="predicted"/>
<dbReference type="AlphaFoldDB" id="A0A9X4KD52"/>
<dbReference type="Gene3D" id="1.10.287.860">
    <property type="entry name" value="Nucleotidyltransferase"/>
    <property type="match status" value="1"/>
</dbReference>
<dbReference type="CDD" id="cd05399">
    <property type="entry name" value="NT_Rel-Spo_like"/>
    <property type="match status" value="1"/>
</dbReference>
<dbReference type="PANTHER" id="PTHR47837:SF2">
    <property type="entry name" value="GTP PYROPHOSPHOKINASE YWAC"/>
    <property type="match status" value="1"/>
</dbReference>